<keyword evidence="2" id="KW-0285">Flavoprotein</keyword>
<dbReference type="InterPro" id="IPR036188">
    <property type="entry name" value="FAD/NAD-bd_sf"/>
</dbReference>
<evidence type="ECO:0000313" key="10">
    <source>
        <dbReference type="Proteomes" id="UP001165740"/>
    </source>
</evidence>
<evidence type="ECO:0000256" key="2">
    <source>
        <dbReference type="ARBA" id="ARBA00022630"/>
    </source>
</evidence>
<accession>A0A9W2ZY88</accession>
<dbReference type="GO" id="GO:0047545">
    <property type="term" value="F:(S)-2-hydroxyglutarate dehydrogenase activity"/>
    <property type="evidence" value="ECO:0007669"/>
    <property type="project" value="UniProtKB-EC"/>
</dbReference>
<dbReference type="SUPFAM" id="SSF51905">
    <property type="entry name" value="FAD/NAD(P)-binding domain"/>
    <property type="match status" value="1"/>
</dbReference>
<keyword evidence="10" id="KW-1185">Reference proteome</keyword>
<comment type="similarity">
    <text evidence="6">Belongs to the L2HGDH family.</text>
</comment>
<evidence type="ECO:0000256" key="8">
    <source>
        <dbReference type="ARBA" id="ARBA00041137"/>
    </source>
</evidence>
<evidence type="ECO:0000256" key="1">
    <source>
        <dbReference type="ARBA" id="ARBA00001974"/>
    </source>
</evidence>
<name>A0A9W2ZY88_BIOGL</name>
<dbReference type="EC" id="1.1.99.2" evidence="7"/>
<comment type="catalytic activity">
    <reaction evidence="5">
        <text>(S)-2-hydroxyglutarate + A = 2-oxoglutarate + AH2</text>
        <dbReference type="Rhea" id="RHEA:21252"/>
        <dbReference type="ChEBI" id="CHEBI:13193"/>
        <dbReference type="ChEBI" id="CHEBI:16782"/>
        <dbReference type="ChEBI" id="CHEBI:16810"/>
        <dbReference type="ChEBI" id="CHEBI:17499"/>
        <dbReference type="EC" id="1.1.99.2"/>
    </reaction>
</comment>
<dbReference type="Gene3D" id="3.50.50.60">
    <property type="entry name" value="FAD/NAD(P)-binding domain"/>
    <property type="match status" value="1"/>
</dbReference>
<dbReference type="Gene3D" id="3.30.9.10">
    <property type="entry name" value="D-Amino Acid Oxidase, subunit A, domain 2"/>
    <property type="match status" value="1"/>
</dbReference>
<dbReference type="Proteomes" id="UP001165740">
    <property type="component" value="Chromosome 3"/>
</dbReference>
<dbReference type="PANTHER" id="PTHR43104">
    <property type="entry name" value="L-2-HYDROXYGLUTARATE DEHYDROGENASE, MITOCHONDRIAL"/>
    <property type="match status" value="1"/>
</dbReference>
<dbReference type="NCBIfam" id="NF008726">
    <property type="entry name" value="PRK11728.1"/>
    <property type="match status" value="1"/>
</dbReference>
<dbReference type="OMA" id="GVHFTRM"/>
<evidence type="ECO:0000256" key="7">
    <source>
        <dbReference type="ARBA" id="ARBA00038878"/>
    </source>
</evidence>
<feature type="domain" description="FAD dependent oxidoreductase" evidence="9">
    <location>
        <begin position="51"/>
        <end position="459"/>
    </location>
</feature>
<dbReference type="OrthoDB" id="498204at2759"/>
<dbReference type="InterPro" id="IPR006076">
    <property type="entry name" value="FAD-dep_OxRdtase"/>
</dbReference>
<evidence type="ECO:0000256" key="4">
    <source>
        <dbReference type="ARBA" id="ARBA00023002"/>
    </source>
</evidence>
<dbReference type="AlphaFoldDB" id="A0A9W2ZY88"/>
<reference evidence="11" key="1">
    <citation type="submission" date="2025-08" db="UniProtKB">
        <authorList>
            <consortium name="RefSeq"/>
        </authorList>
    </citation>
    <scope>IDENTIFICATION</scope>
</reference>
<comment type="cofactor">
    <cofactor evidence="1">
        <name>FAD</name>
        <dbReference type="ChEBI" id="CHEBI:57692"/>
    </cofactor>
</comment>
<protein>
    <recommendedName>
        <fullName evidence="8">L-2-hydroxyglutarate dehydrogenase, mitochondrial</fullName>
        <ecNumber evidence="7">1.1.99.2</ecNumber>
    </recommendedName>
</protein>
<sequence>MAASCRFLVRFNTLQKCILSVNANAECSISSALGGIRHKSTISQSEQHQYDLVIVGGGIVGAATAQELITRHPNLKLAILEKEKELAAHQSGHNSGVIHAGIYYVPGTLKARLCVKGMEMAYKYCDKHQIPYKKCGKLIVAVEPEELPRLDVLMERGLKNGVKDIRMVGPDAIKEIEPNCVALKAIHSPHTGIIDWGLVTKHYGKEFEKRGGNIYTNYEVDTFLTKAESKEGSIQGLTHNVEIHGSNPANPVVSCRYVVTCGGLHSDRLAEKSGCNPEPKIVPFRGEYLLLAPEKCNMVNGNIYPVPDPRFPFLGVHFTPRMDGSVWLGPNAVLAFKREGYGYTQFSLSDFVDAVSFRGLRKLAVKHLGYGIQEMYKSIYINAQVKQLQKFVPSLKLEDVRRGPAGVRAQALDRDGKLVDDFVFDSGSVDMSSRVLHVRNAPSPAATSSLAIAEMVADRVEQQFQL</sequence>
<dbReference type="GeneID" id="106056896"/>
<evidence type="ECO:0000256" key="6">
    <source>
        <dbReference type="ARBA" id="ARBA00037941"/>
    </source>
</evidence>
<dbReference type="RefSeq" id="XP_055879901.1">
    <property type="nucleotide sequence ID" value="XM_056023926.1"/>
</dbReference>
<evidence type="ECO:0000259" key="9">
    <source>
        <dbReference type="Pfam" id="PF01266"/>
    </source>
</evidence>
<organism evidence="10 11">
    <name type="scientific">Biomphalaria glabrata</name>
    <name type="common">Bloodfluke planorb</name>
    <name type="synonym">Freshwater snail</name>
    <dbReference type="NCBI Taxonomy" id="6526"/>
    <lineage>
        <taxon>Eukaryota</taxon>
        <taxon>Metazoa</taxon>
        <taxon>Spiralia</taxon>
        <taxon>Lophotrochozoa</taxon>
        <taxon>Mollusca</taxon>
        <taxon>Gastropoda</taxon>
        <taxon>Heterobranchia</taxon>
        <taxon>Euthyneura</taxon>
        <taxon>Panpulmonata</taxon>
        <taxon>Hygrophila</taxon>
        <taxon>Lymnaeoidea</taxon>
        <taxon>Planorbidae</taxon>
        <taxon>Biomphalaria</taxon>
    </lineage>
</organism>
<proteinExistence type="inferred from homology"/>
<keyword evidence="4" id="KW-0560">Oxidoreductase</keyword>
<evidence type="ECO:0000313" key="11">
    <source>
        <dbReference type="RefSeq" id="XP_055879901.1"/>
    </source>
</evidence>
<dbReference type="Pfam" id="PF01266">
    <property type="entry name" value="DAO"/>
    <property type="match status" value="1"/>
</dbReference>
<evidence type="ECO:0000256" key="5">
    <source>
        <dbReference type="ARBA" id="ARBA00036066"/>
    </source>
</evidence>
<keyword evidence="3" id="KW-0274">FAD</keyword>
<dbReference type="PANTHER" id="PTHR43104:SF2">
    <property type="entry name" value="L-2-HYDROXYGLUTARATE DEHYDROGENASE, MITOCHONDRIAL"/>
    <property type="match status" value="1"/>
</dbReference>
<gene>
    <name evidence="11" type="primary">LOC106056896</name>
</gene>
<evidence type="ECO:0000256" key="3">
    <source>
        <dbReference type="ARBA" id="ARBA00022827"/>
    </source>
</evidence>